<reference evidence="2" key="1">
    <citation type="journal article" date="2017" name="bioRxiv">
        <title>Conservation of a gene cluster reveals novel cercosporin biosynthetic mechanisms and extends production to the genus Colletotrichum.</title>
        <authorList>
            <person name="de Jonge R."/>
            <person name="Ebert M.K."/>
            <person name="Huitt-Roehl C.R."/>
            <person name="Pal P."/>
            <person name="Suttle J.C."/>
            <person name="Spanner R.E."/>
            <person name="Neubauer J.D."/>
            <person name="Jurick W.M.II."/>
            <person name="Stott K.A."/>
            <person name="Secor G.A."/>
            <person name="Thomma B.P.H.J."/>
            <person name="Van de Peer Y."/>
            <person name="Townsend C.A."/>
            <person name="Bolton M.D."/>
        </authorList>
    </citation>
    <scope>NUCLEOTIDE SEQUENCE [LARGE SCALE GENOMIC DNA]</scope>
    <source>
        <strain evidence="2">CBS538.71</strain>
    </source>
</reference>
<evidence type="ECO:0000313" key="2">
    <source>
        <dbReference type="Proteomes" id="UP000237631"/>
    </source>
</evidence>
<proteinExistence type="predicted"/>
<accession>A0A2S6C8E3</accession>
<dbReference type="OrthoDB" id="3632729at2759"/>
<name>A0A2S6C8E3_9PEZI</name>
<dbReference type="EMBL" id="PNEN01000527">
    <property type="protein sequence ID" value="PPJ56008.1"/>
    <property type="molecule type" value="Genomic_DNA"/>
</dbReference>
<sequence length="240" mass="27042">MESRFDPGGSRPWYPLLVPLPGLLELADRLLRQPGRAAPQVRDALDLCRDLDTFREKHHEWAEVDFAGKPGTVYVTDPDDFDMEIEEHLFMTTSSTFTSFYAFHDAAHAMRCMVSWFMALVSDCTLLRLLAAYPSAPDYIKRTAKEVEQKAFQSATEICRSVYYYSMLNSLAYAHLLCVVIDLVQAFFEDIGSVREAGAGKIFPKVGISLDIDCGLFTNLKRKDFDGLDPEKQPLPGVPT</sequence>
<protein>
    <submittedName>
        <fullName evidence="1">Uncharacterized protein</fullName>
    </submittedName>
</protein>
<organism evidence="1 2">
    <name type="scientific">Cercospora berteroae</name>
    <dbReference type="NCBI Taxonomy" id="357750"/>
    <lineage>
        <taxon>Eukaryota</taxon>
        <taxon>Fungi</taxon>
        <taxon>Dikarya</taxon>
        <taxon>Ascomycota</taxon>
        <taxon>Pezizomycotina</taxon>
        <taxon>Dothideomycetes</taxon>
        <taxon>Dothideomycetidae</taxon>
        <taxon>Mycosphaerellales</taxon>
        <taxon>Mycosphaerellaceae</taxon>
        <taxon>Cercospora</taxon>
    </lineage>
</organism>
<comment type="caution">
    <text evidence="1">The sequence shown here is derived from an EMBL/GenBank/DDBJ whole genome shotgun (WGS) entry which is preliminary data.</text>
</comment>
<dbReference type="AlphaFoldDB" id="A0A2S6C8E3"/>
<keyword evidence="2" id="KW-1185">Reference proteome</keyword>
<gene>
    <name evidence="1" type="ORF">CBER1_03383</name>
</gene>
<evidence type="ECO:0000313" key="1">
    <source>
        <dbReference type="EMBL" id="PPJ56008.1"/>
    </source>
</evidence>
<dbReference type="Proteomes" id="UP000237631">
    <property type="component" value="Unassembled WGS sequence"/>
</dbReference>